<name>A0ABN2Y8I5_9ACTN</name>
<comment type="caution">
    <text evidence="3">The sequence shown here is derived from an EMBL/GenBank/DDBJ whole genome shotgun (WGS) entry which is preliminary data.</text>
</comment>
<gene>
    <name evidence="3" type="ORF">GCM10009759_74360</name>
</gene>
<keyword evidence="3" id="KW-0067">ATP-binding</keyword>
<dbReference type="EMBL" id="BAAANS010000092">
    <property type="protein sequence ID" value="GAA2123334.1"/>
    <property type="molecule type" value="Genomic_DNA"/>
</dbReference>
<keyword evidence="3" id="KW-0378">Hydrolase</keyword>
<proteinExistence type="predicted"/>
<dbReference type="Gene3D" id="6.10.140.530">
    <property type="match status" value="1"/>
</dbReference>
<keyword evidence="4" id="KW-1185">Reference proteome</keyword>
<evidence type="ECO:0000259" key="2">
    <source>
        <dbReference type="PROSITE" id="PS51192"/>
    </source>
</evidence>
<dbReference type="PANTHER" id="PTHR33418:SF1">
    <property type="entry name" value="HELICASE-ASSOCIATED DOMAIN-CONTAINING PROTEIN"/>
    <property type="match status" value="1"/>
</dbReference>
<dbReference type="Pfam" id="PF04851">
    <property type="entry name" value="ResIII"/>
    <property type="match status" value="1"/>
</dbReference>
<feature type="region of interest" description="Disordered" evidence="1">
    <location>
        <begin position="280"/>
        <end position="302"/>
    </location>
</feature>
<feature type="domain" description="Helicase ATP-binding" evidence="2">
    <location>
        <begin position="34"/>
        <end position="222"/>
    </location>
</feature>
<dbReference type="InterPro" id="IPR014001">
    <property type="entry name" value="Helicase_ATP-bd"/>
</dbReference>
<dbReference type="Proteomes" id="UP001500897">
    <property type="component" value="Unassembled WGS sequence"/>
</dbReference>
<evidence type="ECO:0000313" key="4">
    <source>
        <dbReference type="Proteomes" id="UP001500897"/>
    </source>
</evidence>
<evidence type="ECO:0000313" key="3">
    <source>
        <dbReference type="EMBL" id="GAA2123334.1"/>
    </source>
</evidence>
<dbReference type="Gene3D" id="3.40.50.300">
    <property type="entry name" value="P-loop containing nucleotide triphosphate hydrolases"/>
    <property type="match status" value="2"/>
</dbReference>
<dbReference type="PROSITE" id="PS51192">
    <property type="entry name" value="HELICASE_ATP_BIND_1"/>
    <property type="match status" value="1"/>
</dbReference>
<sequence>MGSVVGESPEPVRLRGHQEEAVAAVVRGLTPRPGQVAAAGLRVTVQMATGTGKSYVGAVAGQRLAPHGVVLVVVPTLDLLVQTVGAWRRAGRRGRMAAVCSLADGELPPGVPGSTSPLRVGRWIGAAGAGRRPLTLFCTYASAGVVADAYAVWAEVVGEVLPELGLMVCDEAHRSSGSAEKSWTVVHHQEEIPAAGRLYMTATPRIWLPPKERRGGGAGPGEGRGAFRPLPEELAVSMDDRRVFGPQVFTLGLAEAIERGLVAPFEVVVLELRDPLADREAAGAQPVPWGPGAGESPDGSEDEVPVERLAAIQAGLLKVCVEEGLERVITFHHRTLEARFFSETLNQTCERLHAGAPGEYPAEVWAQWLSGEHPVEYRKEVLGDYGGGFAADGLRIRVISNCLVLGEGVDMPDASVALVNGSGSMVKVVQQIGRVLRMEPGGGKLARLVVPVFLGPEEEPGDVLGSNSYGPLVRVLTAIRSYDARMLEALAVPQRGGRRTGGRSAEAVVAAGAGAGAGWGSGVGAGGGGPGGGGGGGGGAFTLPVRFRSKVDDDVLALFVSTQVFRSEGARWKEGLLHCREWFEETGALNVPYDRTVGERGAFPLGKWVSDRRHERASGAMPEHRVALLDALGMVWSVPDARFGAGLAWARRWAAEHGGSLAAPVRASIGGYPIGSWLASLRARAALPAGAGGALAAERRALLEAIDPWWAPVWPIAWQRAYAAARMWWLASDGRVDWAALPVGTVFEGERLGRWVAAQRGAWSELAQEQRELLAALGVAGDPGAVGSGRAAGPRLSQADRFARHLAALAAFAAREGHVRVPRQHREVVERVVVGADGAEVVERAEVGLGAWLSNVRARRAKLGAEQRARLAEQGVGWA</sequence>
<dbReference type="Pfam" id="PF03457">
    <property type="entry name" value="HA"/>
    <property type="match status" value="3"/>
</dbReference>
<protein>
    <submittedName>
        <fullName evidence="3">DEAD/DEAH box helicase</fullName>
    </submittedName>
</protein>
<organism evidence="3 4">
    <name type="scientific">Kitasatospora saccharophila</name>
    <dbReference type="NCBI Taxonomy" id="407973"/>
    <lineage>
        <taxon>Bacteria</taxon>
        <taxon>Bacillati</taxon>
        <taxon>Actinomycetota</taxon>
        <taxon>Actinomycetes</taxon>
        <taxon>Kitasatosporales</taxon>
        <taxon>Streptomycetaceae</taxon>
        <taxon>Kitasatospora</taxon>
    </lineage>
</organism>
<evidence type="ECO:0000256" key="1">
    <source>
        <dbReference type="SAM" id="MobiDB-lite"/>
    </source>
</evidence>
<dbReference type="GO" id="GO:0004386">
    <property type="term" value="F:helicase activity"/>
    <property type="evidence" value="ECO:0007669"/>
    <property type="project" value="UniProtKB-KW"/>
</dbReference>
<feature type="region of interest" description="Disordered" evidence="1">
    <location>
        <begin position="209"/>
        <end position="228"/>
    </location>
</feature>
<dbReference type="InterPro" id="IPR027417">
    <property type="entry name" value="P-loop_NTPase"/>
</dbReference>
<reference evidence="3 4" key="1">
    <citation type="journal article" date="2019" name="Int. J. Syst. Evol. Microbiol.">
        <title>The Global Catalogue of Microorganisms (GCM) 10K type strain sequencing project: providing services to taxonomists for standard genome sequencing and annotation.</title>
        <authorList>
            <consortium name="The Broad Institute Genomics Platform"/>
            <consortium name="The Broad Institute Genome Sequencing Center for Infectious Disease"/>
            <person name="Wu L."/>
            <person name="Ma J."/>
        </authorList>
    </citation>
    <scope>NUCLEOTIDE SEQUENCE [LARGE SCALE GENOMIC DNA]</scope>
    <source>
        <strain evidence="3 4">JCM 14559</strain>
    </source>
</reference>
<dbReference type="SUPFAM" id="SSF52540">
    <property type="entry name" value="P-loop containing nucleoside triphosphate hydrolases"/>
    <property type="match status" value="1"/>
</dbReference>
<dbReference type="InterPro" id="IPR005114">
    <property type="entry name" value="Helicase_assoc"/>
</dbReference>
<dbReference type="SMART" id="SM00487">
    <property type="entry name" value="DEXDc"/>
    <property type="match status" value="1"/>
</dbReference>
<dbReference type="InterPro" id="IPR006935">
    <property type="entry name" value="Helicase/UvrB_N"/>
</dbReference>
<accession>A0ABN2Y8I5</accession>
<dbReference type="PANTHER" id="PTHR33418">
    <property type="entry name" value="HELICASE-ASSOCIATED"/>
    <property type="match status" value="1"/>
</dbReference>
<keyword evidence="3" id="KW-0547">Nucleotide-binding</keyword>
<keyword evidence="3" id="KW-0347">Helicase</keyword>